<protein>
    <recommendedName>
        <fullName evidence="5">Cystatin domain-containing protein</fullName>
    </recommendedName>
</protein>
<dbReference type="SMART" id="SM00043">
    <property type="entry name" value="CY"/>
    <property type="match status" value="1"/>
</dbReference>
<keyword evidence="2" id="KW-0646">Protease inhibitor</keyword>
<dbReference type="Gene3D" id="3.10.450.10">
    <property type="match status" value="1"/>
</dbReference>
<dbReference type="EMBL" id="LR743594">
    <property type="protein sequence ID" value="CAA2623356.1"/>
    <property type="molecule type" value="Genomic_DNA"/>
</dbReference>
<dbReference type="AlphaFoldDB" id="A0A7I8IY34"/>
<dbReference type="Pfam" id="PF16845">
    <property type="entry name" value="SQAPI"/>
    <property type="match status" value="1"/>
</dbReference>
<feature type="chain" id="PRO_5029799499" description="Cystatin domain-containing protein" evidence="4">
    <location>
        <begin position="28"/>
        <end position="124"/>
    </location>
</feature>
<dbReference type="InterPro" id="IPR046350">
    <property type="entry name" value="Cystatin_sf"/>
</dbReference>
<dbReference type="CDD" id="cd00042">
    <property type="entry name" value="CY"/>
    <property type="match status" value="1"/>
</dbReference>
<evidence type="ECO:0000256" key="3">
    <source>
        <dbReference type="ARBA" id="ARBA00022704"/>
    </source>
</evidence>
<accession>A0A7I8IY34</accession>
<evidence type="ECO:0000256" key="2">
    <source>
        <dbReference type="ARBA" id="ARBA00022690"/>
    </source>
</evidence>
<dbReference type="EMBL" id="CACRZD030000007">
    <property type="protein sequence ID" value="CAA6662905.1"/>
    <property type="molecule type" value="Genomic_DNA"/>
</dbReference>
<proteinExistence type="inferred from homology"/>
<feature type="domain" description="Cystatin" evidence="5">
    <location>
        <begin position="33"/>
        <end position="123"/>
    </location>
</feature>
<keyword evidence="4" id="KW-0732">Signal</keyword>
<comment type="similarity">
    <text evidence="1">Belongs to the cystatin family. Phytocystatin subfamily.</text>
</comment>
<evidence type="ECO:0000256" key="4">
    <source>
        <dbReference type="SAM" id="SignalP"/>
    </source>
</evidence>
<dbReference type="Proteomes" id="UP001189122">
    <property type="component" value="Unassembled WGS sequence"/>
</dbReference>
<keyword evidence="7" id="KW-1185">Reference proteome</keyword>
<sequence>MRTLSHPLFLLPLLFSVLLIFPNGGAAASRKPPLSGAYEPIQDPEDAHIQALAKYAVRQHKKESGESLVLTRVLGGQQQVVAGMNYRLVIGAAGWSGVEELYLAVVYEKPWKNFRNLTVFEPIV</sequence>
<name>A0A7I8IY34_SPIIN</name>
<evidence type="ECO:0000259" key="5">
    <source>
        <dbReference type="SMART" id="SM00043"/>
    </source>
</evidence>
<evidence type="ECO:0000313" key="7">
    <source>
        <dbReference type="Proteomes" id="UP001189122"/>
    </source>
</evidence>
<evidence type="ECO:0000256" key="1">
    <source>
        <dbReference type="ARBA" id="ARBA00007233"/>
    </source>
</evidence>
<keyword evidence="3" id="KW-0789">Thiol protease inhibitor</keyword>
<dbReference type="InterPro" id="IPR000010">
    <property type="entry name" value="Cystatin_dom"/>
</dbReference>
<gene>
    <name evidence="6" type="ORF">SI7747_07009290</name>
</gene>
<dbReference type="GO" id="GO:0004869">
    <property type="term" value="F:cysteine-type endopeptidase inhibitor activity"/>
    <property type="evidence" value="ECO:0007669"/>
    <property type="project" value="UniProtKB-KW"/>
</dbReference>
<dbReference type="PANTHER" id="PTHR47364">
    <property type="entry name" value="CYSTEINE PROTEINASE INHIBITOR 5"/>
    <property type="match status" value="1"/>
</dbReference>
<feature type="signal peptide" evidence="4">
    <location>
        <begin position="1"/>
        <end position="27"/>
    </location>
</feature>
<reference evidence="6 7" key="1">
    <citation type="submission" date="2019-12" db="EMBL/GenBank/DDBJ databases">
        <authorList>
            <person name="Scholz U."/>
            <person name="Mascher M."/>
            <person name="Fiebig A."/>
        </authorList>
    </citation>
    <scope>NUCLEOTIDE SEQUENCE</scope>
</reference>
<dbReference type="SUPFAM" id="SSF54403">
    <property type="entry name" value="Cystatin/monellin"/>
    <property type="match status" value="1"/>
</dbReference>
<dbReference type="PANTHER" id="PTHR47364:SF2">
    <property type="entry name" value="CYSTEINE PROTEINASE INHIBITOR 5"/>
    <property type="match status" value="1"/>
</dbReference>
<evidence type="ECO:0000313" key="6">
    <source>
        <dbReference type="EMBL" id="CAA2623356.1"/>
    </source>
</evidence>
<organism evidence="6">
    <name type="scientific">Spirodela intermedia</name>
    <name type="common">Intermediate duckweed</name>
    <dbReference type="NCBI Taxonomy" id="51605"/>
    <lineage>
        <taxon>Eukaryota</taxon>
        <taxon>Viridiplantae</taxon>
        <taxon>Streptophyta</taxon>
        <taxon>Embryophyta</taxon>
        <taxon>Tracheophyta</taxon>
        <taxon>Spermatophyta</taxon>
        <taxon>Magnoliopsida</taxon>
        <taxon>Liliopsida</taxon>
        <taxon>Araceae</taxon>
        <taxon>Lemnoideae</taxon>
        <taxon>Spirodela</taxon>
    </lineage>
</organism>